<proteinExistence type="predicted"/>
<evidence type="ECO:0000259" key="10">
    <source>
        <dbReference type="Pfam" id="PF12704"/>
    </source>
</evidence>
<keyword evidence="4 8" id="KW-0812">Transmembrane</keyword>
<evidence type="ECO:0000256" key="3">
    <source>
        <dbReference type="ARBA" id="ARBA00022475"/>
    </source>
</evidence>
<feature type="transmembrane region" description="Helical" evidence="8">
    <location>
        <begin position="42"/>
        <end position="68"/>
    </location>
</feature>
<keyword evidence="5 8" id="KW-1133">Transmembrane helix</keyword>
<feature type="region of interest" description="Disordered" evidence="7">
    <location>
        <begin position="1"/>
        <end position="20"/>
    </location>
</feature>
<evidence type="ECO:0000313" key="11">
    <source>
        <dbReference type="EMBL" id="MDJ1156667.1"/>
    </source>
</evidence>
<evidence type="ECO:0000256" key="7">
    <source>
        <dbReference type="SAM" id="MobiDB-lite"/>
    </source>
</evidence>
<evidence type="ECO:0000313" key="12">
    <source>
        <dbReference type="Proteomes" id="UP001321492"/>
    </source>
</evidence>
<dbReference type="InterPro" id="IPR005891">
    <property type="entry name" value="DevC"/>
</dbReference>
<dbReference type="InterPro" id="IPR025857">
    <property type="entry name" value="MacB_PCD"/>
</dbReference>
<dbReference type="PANTHER" id="PTHR43738:SF1">
    <property type="entry name" value="HEMIN TRANSPORT SYSTEM PERMEASE PROTEIN HRTB-RELATED"/>
    <property type="match status" value="1"/>
</dbReference>
<gene>
    <name evidence="11" type="ORF">QNA08_00175</name>
</gene>
<reference evidence="11 12" key="1">
    <citation type="submission" date="2023-05" db="EMBL/GenBank/DDBJ databases">
        <title>Chelatococcus sp. nov., a moderately thermophilic bacterium isolated from hot spring microbial mat.</title>
        <authorList>
            <person name="Hu C.-J."/>
            <person name="Li W.-J."/>
        </authorList>
    </citation>
    <scope>NUCLEOTIDE SEQUENCE [LARGE SCALE GENOMIC DNA]</scope>
    <source>
        <strain evidence="11 12">SYSU G07232</strain>
    </source>
</reference>
<dbReference type="EMBL" id="JASJEV010000001">
    <property type="protein sequence ID" value="MDJ1156667.1"/>
    <property type="molecule type" value="Genomic_DNA"/>
</dbReference>
<protein>
    <submittedName>
        <fullName evidence="11">ABC transporter permease</fullName>
    </submittedName>
</protein>
<evidence type="ECO:0000256" key="1">
    <source>
        <dbReference type="ARBA" id="ARBA00004651"/>
    </source>
</evidence>
<dbReference type="Proteomes" id="UP001321492">
    <property type="component" value="Unassembled WGS sequence"/>
</dbReference>
<keyword evidence="2" id="KW-0813">Transport</keyword>
<comment type="caution">
    <text evidence="11">The sequence shown here is derived from an EMBL/GenBank/DDBJ whole genome shotgun (WGS) entry which is preliminary data.</text>
</comment>
<organism evidence="11 12">
    <name type="scientific">Chelatococcus albus</name>
    <dbReference type="NCBI Taxonomy" id="3047466"/>
    <lineage>
        <taxon>Bacteria</taxon>
        <taxon>Pseudomonadati</taxon>
        <taxon>Pseudomonadota</taxon>
        <taxon>Alphaproteobacteria</taxon>
        <taxon>Hyphomicrobiales</taxon>
        <taxon>Chelatococcaceae</taxon>
        <taxon>Chelatococcus</taxon>
    </lineage>
</organism>
<evidence type="ECO:0000256" key="8">
    <source>
        <dbReference type="SAM" id="Phobius"/>
    </source>
</evidence>
<dbReference type="InterPro" id="IPR051125">
    <property type="entry name" value="ABC-4/HrtB_transporter"/>
</dbReference>
<dbReference type="Pfam" id="PF12704">
    <property type="entry name" value="MacB_PCD"/>
    <property type="match status" value="1"/>
</dbReference>
<feature type="transmembrane region" description="Helical" evidence="8">
    <location>
        <begin position="375"/>
        <end position="394"/>
    </location>
</feature>
<comment type="subcellular location">
    <subcellularLocation>
        <location evidence="1">Cell membrane</location>
        <topology evidence="1">Multi-pass membrane protein</topology>
    </subcellularLocation>
</comment>
<dbReference type="Pfam" id="PF02687">
    <property type="entry name" value="FtsX"/>
    <property type="match status" value="1"/>
</dbReference>
<accession>A0ABT7ACA8</accession>
<dbReference type="PIRSF" id="PIRSF031773">
    <property type="entry name" value="DevC"/>
    <property type="match status" value="1"/>
</dbReference>
<sequence>MTIALRQPGPTGTTLPVAPKVPPHPGTVSLARSSLLYEWKRYLAAVLAVAFSGLLVIVQVGLLVGMFATATQVVDRARADLWVVEGKTLSFDLARDMPARIEMRLRAHPAVATVQSMAITGGDWRGPGGGKVLVLVTGFDVTDGSLSLPRDFDEAKRLALREVGAVIVDEIDLAKLGVGVGDIAEINGRRVRVVGTTSGMRAIGGANVFASKATVASLSTSPGSGAETQSYFLIKLQSPDAVDAVQEQLQALSSGDEFKVLKPDELSVMTQLYWLIESGAGAGFGFSALLGLIVGIAITSQTLRGAILTSLREYATLRALGVPVRALRRVVMEQSLWVGLAGLLVTAVTTWVVAALAAAATVAIAFPWWSMVGTAAFTLAVALVSGLFSLRPLYRTEPAELLR</sequence>
<feature type="transmembrane region" description="Helical" evidence="8">
    <location>
        <begin position="336"/>
        <end position="369"/>
    </location>
</feature>
<keyword evidence="6 8" id="KW-0472">Membrane</keyword>
<evidence type="ECO:0000259" key="9">
    <source>
        <dbReference type="Pfam" id="PF02687"/>
    </source>
</evidence>
<evidence type="ECO:0000256" key="5">
    <source>
        <dbReference type="ARBA" id="ARBA00022989"/>
    </source>
</evidence>
<keyword evidence="3" id="KW-1003">Cell membrane</keyword>
<dbReference type="PANTHER" id="PTHR43738">
    <property type="entry name" value="ABC TRANSPORTER, MEMBRANE PROTEIN"/>
    <property type="match status" value="1"/>
</dbReference>
<keyword evidence="12" id="KW-1185">Reference proteome</keyword>
<evidence type="ECO:0000256" key="6">
    <source>
        <dbReference type="ARBA" id="ARBA00023136"/>
    </source>
</evidence>
<name>A0ABT7ACA8_9HYPH</name>
<evidence type="ECO:0000256" key="2">
    <source>
        <dbReference type="ARBA" id="ARBA00022448"/>
    </source>
</evidence>
<dbReference type="RefSeq" id="WP_283738672.1">
    <property type="nucleotide sequence ID" value="NZ_JASJEV010000001.1"/>
</dbReference>
<feature type="domain" description="ABC3 transporter permease C-terminal" evidence="9">
    <location>
        <begin position="286"/>
        <end position="398"/>
    </location>
</feature>
<evidence type="ECO:0000256" key="4">
    <source>
        <dbReference type="ARBA" id="ARBA00022692"/>
    </source>
</evidence>
<feature type="domain" description="MacB-like periplasmic core" evidence="10">
    <location>
        <begin position="44"/>
        <end position="252"/>
    </location>
</feature>
<feature type="transmembrane region" description="Helical" evidence="8">
    <location>
        <begin position="272"/>
        <end position="298"/>
    </location>
</feature>
<dbReference type="InterPro" id="IPR003838">
    <property type="entry name" value="ABC3_permease_C"/>
</dbReference>